<dbReference type="EMBL" id="JAEUBF010000268">
    <property type="protein sequence ID" value="KAH3679577.1"/>
    <property type="molecule type" value="Genomic_DNA"/>
</dbReference>
<dbReference type="InterPro" id="IPR029753">
    <property type="entry name" value="D-isomer_DH_CS"/>
</dbReference>
<gene>
    <name evidence="6" type="ORF">WICMUC_000910</name>
</gene>
<dbReference type="SUPFAM" id="SSF51735">
    <property type="entry name" value="NAD(P)-binding Rossmann-fold domains"/>
    <property type="match status" value="1"/>
</dbReference>
<dbReference type="Gene3D" id="3.40.50.720">
    <property type="entry name" value="NAD(P)-binding Rossmann-like Domain"/>
    <property type="match status" value="2"/>
</dbReference>
<organism evidence="6 7">
    <name type="scientific">Wickerhamomyces mucosus</name>
    <dbReference type="NCBI Taxonomy" id="1378264"/>
    <lineage>
        <taxon>Eukaryota</taxon>
        <taxon>Fungi</taxon>
        <taxon>Dikarya</taxon>
        <taxon>Ascomycota</taxon>
        <taxon>Saccharomycotina</taxon>
        <taxon>Saccharomycetes</taxon>
        <taxon>Phaffomycetales</taxon>
        <taxon>Wickerhamomycetaceae</taxon>
        <taxon>Wickerhamomyces</taxon>
    </lineage>
</organism>
<protein>
    <submittedName>
        <fullName evidence="6">Uncharacterized protein</fullName>
    </submittedName>
</protein>
<keyword evidence="7" id="KW-1185">Reference proteome</keyword>
<dbReference type="InterPro" id="IPR050223">
    <property type="entry name" value="D-isomer_2-hydroxyacid_DH"/>
</dbReference>
<dbReference type="GO" id="GO:0051287">
    <property type="term" value="F:NAD binding"/>
    <property type="evidence" value="ECO:0007669"/>
    <property type="project" value="InterPro"/>
</dbReference>
<comment type="similarity">
    <text evidence="3">Belongs to the D-isomer specific 2-hydroxyacid dehydrogenase family.</text>
</comment>
<dbReference type="PROSITE" id="PS00671">
    <property type="entry name" value="D_2_HYDROXYACID_DH_3"/>
    <property type="match status" value="1"/>
</dbReference>
<evidence type="ECO:0000259" key="5">
    <source>
        <dbReference type="Pfam" id="PF02826"/>
    </source>
</evidence>
<dbReference type="SUPFAM" id="SSF52283">
    <property type="entry name" value="Formate/glycerate dehydrogenase catalytic domain-like"/>
    <property type="match status" value="1"/>
</dbReference>
<reference evidence="6" key="2">
    <citation type="submission" date="2021-01" db="EMBL/GenBank/DDBJ databases">
        <authorList>
            <person name="Schikora-Tamarit M.A."/>
        </authorList>
    </citation>
    <scope>NUCLEOTIDE SEQUENCE</scope>
    <source>
        <strain evidence="6">CBS6341</strain>
    </source>
</reference>
<dbReference type="GO" id="GO:0016618">
    <property type="term" value="F:hydroxypyruvate reductase [NAD(P)H] activity"/>
    <property type="evidence" value="ECO:0007669"/>
    <property type="project" value="TreeGrafter"/>
</dbReference>
<sequence>MSKPRVLLIGDIDLSLHSHARYSSNFELIDYKITTRERFLEDFSTNSEYFRLNGIFSGWPAGGGVGKFDSELVGLIKLNSPDLKIITTCAVGYDAFDLTALKEHGITLTNTPSLGAEDVADLVLWHTLESFRYFSKFQNHLAEYPNTVESRGILENQKYKYPFGHIYHQHKIESPRGKRVGICGFGKIGQNVAKRLDTIGMEILYYSRNEVKDAQLPFKFTYQPNLKELVAEVDLLVLSLPGNSSTFHLIDEALLQHAKDGIRIINVGRGPIIDFKAIVNALDSGRVQFLGVDVFYREPEVEEELLKRDNISFTPHIGSSTARVFNETAEFCLKNLEKVLIKGESAESAIV</sequence>
<dbReference type="PANTHER" id="PTHR10996:SF178">
    <property type="entry name" value="2-HYDROXYACID DEHYDROGENASE YGL185C-RELATED"/>
    <property type="match status" value="1"/>
</dbReference>
<name>A0A9P8PW67_9ASCO</name>
<accession>A0A9P8PW67</accession>
<evidence type="ECO:0000259" key="4">
    <source>
        <dbReference type="Pfam" id="PF00389"/>
    </source>
</evidence>
<dbReference type="PANTHER" id="PTHR10996">
    <property type="entry name" value="2-HYDROXYACID DEHYDROGENASE-RELATED"/>
    <property type="match status" value="1"/>
</dbReference>
<dbReference type="GO" id="GO:0030267">
    <property type="term" value="F:glyoxylate reductase (NADPH) activity"/>
    <property type="evidence" value="ECO:0007669"/>
    <property type="project" value="TreeGrafter"/>
</dbReference>
<dbReference type="InterPro" id="IPR006139">
    <property type="entry name" value="D-isomer_2_OHA_DH_cat_dom"/>
</dbReference>
<evidence type="ECO:0000256" key="1">
    <source>
        <dbReference type="ARBA" id="ARBA00023002"/>
    </source>
</evidence>
<dbReference type="GO" id="GO:0005829">
    <property type="term" value="C:cytosol"/>
    <property type="evidence" value="ECO:0007669"/>
    <property type="project" value="TreeGrafter"/>
</dbReference>
<evidence type="ECO:0000313" key="7">
    <source>
        <dbReference type="Proteomes" id="UP000769528"/>
    </source>
</evidence>
<keyword evidence="1 3" id="KW-0560">Oxidoreductase</keyword>
<dbReference type="Pfam" id="PF02826">
    <property type="entry name" value="2-Hacid_dh_C"/>
    <property type="match status" value="1"/>
</dbReference>
<dbReference type="Pfam" id="PF00389">
    <property type="entry name" value="2-Hacid_dh"/>
    <property type="match status" value="1"/>
</dbReference>
<dbReference type="AlphaFoldDB" id="A0A9P8PW67"/>
<keyword evidence="2" id="KW-0520">NAD</keyword>
<dbReference type="InterPro" id="IPR036291">
    <property type="entry name" value="NAD(P)-bd_dom_sf"/>
</dbReference>
<proteinExistence type="inferred from homology"/>
<dbReference type="OrthoDB" id="298012at2759"/>
<evidence type="ECO:0000313" key="6">
    <source>
        <dbReference type="EMBL" id="KAH3679577.1"/>
    </source>
</evidence>
<dbReference type="Proteomes" id="UP000769528">
    <property type="component" value="Unassembled WGS sequence"/>
</dbReference>
<comment type="caution">
    <text evidence="6">The sequence shown here is derived from an EMBL/GenBank/DDBJ whole genome shotgun (WGS) entry which is preliminary data.</text>
</comment>
<reference evidence="6" key="1">
    <citation type="journal article" date="2021" name="Open Biol.">
        <title>Shared evolutionary footprints suggest mitochondrial oxidative damage underlies multiple complex I losses in fungi.</title>
        <authorList>
            <person name="Schikora-Tamarit M.A."/>
            <person name="Marcet-Houben M."/>
            <person name="Nosek J."/>
            <person name="Gabaldon T."/>
        </authorList>
    </citation>
    <scope>NUCLEOTIDE SEQUENCE</scope>
    <source>
        <strain evidence="6">CBS6341</strain>
    </source>
</reference>
<evidence type="ECO:0000256" key="3">
    <source>
        <dbReference type="RuleBase" id="RU003719"/>
    </source>
</evidence>
<feature type="domain" description="D-isomer specific 2-hydroxyacid dehydrogenase catalytic" evidence="4">
    <location>
        <begin position="78"/>
        <end position="347"/>
    </location>
</feature>
<dbReference type="InterPro" id="IPR006140">
    <property type="entry name" value="D-isomer_DH_NAD-bd"/>
</dbReference>
<feature type="domain" description="D-isomer specific 2-hydroxyacid dehydrogenase NAD-binding" evidence="5">
    <location>
        <begin position="168"/>
        <end position="318"/>
    </location>
</feature>
<evidence type="ECO:0000256" key="2">
    <source>
        <dbReference type="ARBA" id="ARBA00023027"/>
    </source>
</evidence>